<evidence type="ECO:0000313" key="2">
    <source>
        <dbReference type="Proteomes" id="UP000477920"/>
    </source>
</evidence>
<name>A0AB34D4L9_BACCE</name>
<protein>
    <recommendedName>
        <fullName evidence="3">Transposase</fullName>
    </recommendedName>
</protein>
<accession>A0AB34D4L9</accession>
<sequence>MKEGLYYEDIRDGEILKCRTFTRSCYLFQRSNGELIEREKTTHYKRVKSKKKIAVFEGNNVSNSKKPSNRKERVDFLIRKIGFDVISKSLASMTDREVKVLFEGAYLTYRDREDYRAPKYQTPECLICGSETVTHWDCACGHAIIDADDPGLQELKDNGEFKRIQESLTR</sequence>
<organism evidence="1 2">
    <name type="scientific">Bacillus cereus</name>
    <dbReference type="NCBI Taxonomy" id="1396"/>
    <lineage>
        <taxon>Bacteria</taxon>
        <taxon>Bacillati</taxon>
        <taxon>Bacillota</taxon>
        <taxon>Bacilli</taxon>
        <taxon>Bacillales</taxon>
        <taxon>Bacillaceae</taxon>
        <taxon>Bacillus</taxon>
        <taxon>Bacillus cereus group</taxon>
    </lineage>
</organism>
<comment type="caution">
    <text evidence="1">The sequence shown here is derived from an EMBL/GenBank/DDBJ whole genome shotgun (WGS) entry which is preliminary data.</text>
</comment>
<dbReference type="AlphaFoldDB" id="A0AB34D4L9"/>
<evidence type="ECO:0000313" key="1">
    <source>
        <dbReference type="EMBL" id="KAB2493191.1"/>
    </source>
</evidence>
<dbReference type="RefSeq" id="WP_151639987.1">
    <property type="nucleotide sequence ID" value="NZ_WBPB01000066.1"/>
</dbReference>
<gene>
    <name evidence="1" type="ORF">F8158_22765</name>
</gene>
<dbReference type="Proteomes" id="UP000477920">
    <property type="component" value="Unassembled WGS sequence"/>
</dbReference>
<proteinExistence type="predicted"/>
<evidence type="ECO:0008006" key="3">
    <source>
        <dbReference type="Google" id="ProtNLM"/>
    </source>
</evidence>
<reference evidence="1 2" key="1">
    <citation type="submission" date="2019-10" db="EMBL/GenBank/DDBJ databases">
        <title>Bacillus from the desert of Cuatro Cinegas, Coahuila.</title>
        <authorList>
            <person name="Olmedo-Alvarez G."/>
            <person name="Saldana S."/>
            <person name="Barcelo D."/>
        </authorList>
    </citation>
    <scope>NUCLEOTIDE SEQUENCE [LARGE SCALE GENOMIC DNA]</scope>
    <source>
        <strain evidence="1 2">CH101a_3T</strain>
    </source>
</reference>
<dbReference type="EMBL" id="WBPB01000066">
    <property type="protein sequence ID" value="KAB2493191.1"/>
    <property type="molecule type" value="Genomic_DNA"/>
</dbReference>